<evidence type="ECO:0000256" key="1">
    <source>
        <dbReference type="SAM" id="Phobius"/>
    </source>
</evidence>
<organism evidence="2">
    <name type="scientific">Trepomonas sp. PC1</name>
    <dbReference type="NCBI Taxonomy" id="1076344"/>
    <lineage>
        <taxon>Eukaryota</taxon>
        <taxon>Metamonada</taxon>
        <taxon>Diplomonadida</taxon>
        <taxon>Hexamitidae</taxon>
        <taxon>Hexamitinae</taxon>
        <taxon>Trepomonas</taxon>
    </lineage>
</organism>
<feature type="transmembrane region" description="Helical" evidence="1">
    <location>
        <begin position="39"/>
        <end position="59"/>
    </location>
</feature>
<accession>A0A146KF90</accession>
<dbReference type="EMBL" id="GDID01001214">
    <property type="protein sequence ID" value="JAP95392.1"/>
    <property type="molecule type" value="Transcribed_RNA"/>
</dbReference>
<proteinExistence type="predicted"/>
<keyword evidence="1" id="KW-1133">Transmembrane helix</keyword>
<reference evidence="2" key="1">
    <citation type="submission" date="2015-07" db="EMBL/GenBank/DDBJ databases">
        <title>Adaptation to a free-living lifestyle via gene acquisitions in the diplomonad Trepomonas sp. PC1.</title>
        <authorList>
            <person name="Xu F."/>
            <person name="Jerlstrom-Hultqvist J."/>
            <person name="Kolisko M."/>
            <person name="Simpson A.G.B."/>
            <person name="Roger A.J."/>
            <person name="Svard S.G."/>
            <person name="Andersson J.O."/>
        </authorList>
    </citation>
    <scope>NUCLEOTIDE SEQUENCE</scope>
    <source>
        <strain evidence="2">PC1</strain>
    </source>
</reference>
<protein>
    <submittedName>
        <fullName evidence="2">Uncharacterized protein</fullName>
    </submittedName>
</protein>
<name>A0A146KF90_9EUKA</name>
<evidence type="ECO:0000313" key="2">
    <source>
        <dbReference type="EMBL" id="JAP95392.1"/>
    </source>
</evidence>
<feature type="non-terminal residue" evidence="2">
    <location>
        <position position="1"/>
    </location>
</feature>
<sequence length="60" mass="7067">GDLILSITLFVNAAAVLDFKFEEKDENSMKGKIIKLVSMLQYFRYIIMAWNVVMMVFMLW</sequence>
<gene>
    <name evidence="2" type="ORF">TPC1_11635</name>
</gene>
<keyword evidence="1" id="KW-0472">Membrane</keyword>
<keyword evidence="1" id="KW-0812">Transmembrane</keyword>
<dbReference type="AlphaFoldDB" id="A0A146KF90"/>